<dbReference type="EMBL" id="CATQJL010000112">
    <property type="protein sequence ID" value="CAJ0594845.1"/>
    <property type="molecule type" value="Genomic_DNA"/>
</dbReference>
<feature type="domain" description="HAT C-terminal dimerisation" evidence="2">
    <location>
        <begin position="1583"/>
        <end position="1631"/>
    </location>
</feature>
<keyword evidence="4" id="KW-1185">Reference proteome</keyword>
<organism evidence="3 4">
    <name type="scientific">Cylicocyclus nassatus</name>
    <name type="common">Nematode worm</name>
    <dbReference type="NCBI Taxonomy" id="53992"/>
    <lineage>
        <taxon>Eukaryota</taxon>
        <taxon>Metazoa</taxon>
        <taxon>Ecdysozoa</taxon>
        <taxon>Nematoda</taxon>
        <taxon>Chromadorea</taxon>
        <taxon>Rhabditida</taxon>
        <taxon>Rhabditina</taxon>
        <taxon>Rhabditomorpha</taxon>
        <taxon>Strongyloidea</taxon>
        <taxon>Strongylidae</taxon>
        <taxon>Cylicocyclus</taxon>
    </lineage>
</organism>
<dbReference type="GO" id="GO:0046983">
    <property type="term" value="F:protein dimerization activity"/>
    <property type="evidence" value="ECO:0007669"/>
    <property type="project" value="InterPro"/>
</dbReference>
<feature type="compositionally biased region" description="Acidic residues" evidence="1">
    <location>
        <begin position="24"/>
        <end position="39"/>
    </location>
</feature>
<dbReference type="InterPro" id="IPR008906">
    <property type="entry name" value="HATC_C_dom"/>
</dbReference>
<protein>
    <recommendedName>
        <fullName evidence="2">HAT C-terminal dimerisation domain-containing protein</fullName>
    </recommendedName>
</protein>
<gene>
    <name evidence="3" type="ORF">CYNAS_LOCUS6828</name>
</gene>
<dbReference type="PANTHER" id="PTHR46880">
    <property type="entry name" value="RAS-ASSOCIATING DOMAIN-CONTAINING PROTEIN"/>
    <property type="match status" value="1"/>
</dbReference>
<comment type="caution">
    <text evidence="3">The sequence shown here is derived from an EMBL/GenBank/DDBJ whole genome shotgun (WGS) entry which is preliminary data.</text>
</comment>
<dbReference type="InterPro" id="IPR012337">
    <property type="entry name" value="RNaseH-like_sf"/>
</dbReference>
<evidence type="ECO:0000313" key="3">
    <source>
        <dbReference type="EMBL" id="CAJ0594845.1"/>
    </source>
</evidence>
<evidence type="ECO:0000256" key="1">
    <source>
        <dbReference type="SAM" id="MobiDB-lite"/>
    </source>
</evidence>
<name>A0AA36M0R9_CYLNA</name>
<dbReference type="PANTHER" id="PTHR46880:SF5">
    <property type="entry name" value="DUF4371 DOMAIN-CONTAINING PROTEIN"/>
    <property type="match status" value="1"/>
</dbReference>
<feature type="region of interest" description="Disordered" evidence="1">
    <location>
        <begin position="1"/>
        <end position="71"/>
    </location>
</feature>
<evidence type="ECO:0000259" key="2">
    <source>
        <dbReference type="Pfam" id="PF05699"/>
    </source>
</evidence>
<evidence type="ECO:0000313" key="4">
    <source>
        <dbReference type="Proteomes" id="UP001176961"/>
    </source>
</evidence>
<dbReference type="Pfam" id="PF05699">
    <property type="entry name" value="Dimer_Tnp_hAT"/>
    <property type="match status" value="1"/>
</dbReference>
<accession>A0AA36M0R9</accession>
<feature type="region of interest" description="Disordered" evidence="1">
    <location>
        <begin position="640"/>
        <end position="664"/>
    </location>
</feature>
<dbReference type="SUPFAM" id="SSF53098">
    <property type="entry name" value="Ribonuclease H-like"/>
    <property type="match status" value="1"/>
</dbReference>
<dbReference type="Proteomes" id="UP001176961">
    <property type="component" value="Unassembled WGS sequence"/>
</dbReference>
<feature type="compositionally biased region" description="Basic and acidic residues" evidence="1">
    <location>
        <begin position="40"/>
        <end position="50"/>
    </location>
</feature>
<reference evidence="3" key="1">
    <citation type="submission" date="2023-07" db="EMBL/GenBank/DDBJ databases">
        <authorList>
            <consortium name="CYATHOMIX"/>
        </authorList>
    </citation>
    <scope>NUCLEOTIDE SEQUENCE</scope>
    <source>
        <strain evidence="3">N/A</strain>
    </source>
</reference>
<proteinExistence type="predicted"/>
<sequence length="1733" mass="198382">MTPAQANKDEDSDFDLPPLWIDLEAPESDIDSSDSDYELDDGRYSDHESSSFEEPLVCEPVAEGGSDSPTPNEVAYAIRQRRRPSPPWPEVTPFDFSVDGFSEWEREEASRYTLIDVFGSSIEKLQLLLFILRTLGEEAPPPPRRQSEQWLEEHRRRLEVLPPDLRAMRQFVVVHKLTALLEALSEMPIEHRGIRSLFQLCGRLFEVATGAFNGASGTYIVNYRDFRIIRHTSNSFRFTCSNEVCRPHHTLYEHHLNRRVALRYPRAFLLDFSPEGTTSAVMAIEQVWLMFPRLPQAILQVHLEMRVENNNEQCAGMWRLLFIPWVVATPSGNPCHPHFNEMSVLHFTTTHEEQFIELSVREECYNAEEMKNLKLNSYGILVLNTKPSLMGDERNFQSTTFVDFNNEKWPKSNRVYQAFFTVGSAEGDNDVPSGHFPRGVKKINFNFFTGRRKMATCSRFVNWPYCNQVADASQNQDLLKFYGRSRSTPAPRIHSEHHYLEGQTVFVLLNFKKKDPAEFASMFSYVLTTQSGNLYYNPDNLIITGDKQKWISSRAVDIVVLSPSDDVSKVTPMNYLDNMWPQHSKDMVFHILDTEQFSAQRSLSMCGNRWALTSKTPGYTNNCDDEDTIFLDQWIRREDDPIRPDPQGRLQERQHEDAAGVASTTISSQLSPSSYLSPRAQSPVNDDLEIFFDMPGTSDIEVIPNPSAAASDVRSEKLESKVAKLLEIVQSIALRQKAFGEQQKILTIESQQATSMLSSIREEMKEKSELQTLELQLQDENLRRKFGLYRDPMETQKFEDDLKQLTINEEKLNPDQIKWLKGKHYLRYYRDEEYPGADFFRCALCNRKATAPFDAKEGFRKCQTDSDLSTTSNLLGENSVLCVKRMAQQAQDEERPRRLISRLIERISKHEKSTQHSQCLEEFKKEADDISGRITPDDISATVTSTFAAYVIAKEGLPFSKQFPLLIMSMRSGSVGVTVHHDSTTARRMISAFAVHMKYDLVKYVIKNNLPFSLLLDGSSSSRGVKWIVFLLRTLSTDYRPMTFHFSLTEVESESATHIVEALLRVFASMEGWVNEPGLSKSFKQHAMQKMLALSSDGAAVMSGHVQGVFAKLKDIIAEETKDDLYPRNNLIISVCMAHKLNLAVKAQKSPLFKLAQAIVMDLYHLFGSTVRTTGRSVYKKAAQKMCFPDLQMSALFTVRWSASFANSLSNILRVYPVILQALADIRDNRRFSSSLIKRATSTFHVLSDARTYIALHHANTTMHELSVLSQYMQREEGLLVDNLQKWRALVYSIAARGLLEKTTKNLLERGTIKAYVNDEIERIDADFLNNYPNKDDRRLLAYNPRAFADFSLDRCSEGDDEERQQFLDWHLFRDLARLTSYEESPPDLDDPELTFSLEDAPESSEGDLRHYSLAKRYEDFDWNNAVYSSIKRFYDEMKQALDAQLVNKPHEFNSIDLLALDKHIILDVIEFNGDFENGFVDYVPTNANFFNRGCPSYFIMEGDILDPNLRQQQILDSIEVLSQFCNIPDLKDSMIRFYNTIPASVHRFAKWKSNFREHSDSLSFYRTLLQYSKDLDVPDDVQQAIKCVLILPASNADPERSFSAANRLSREERSNIKTESLDNIMTVQRNGPSILTVKLQQLALQWMHPATGLGLDPGMPSNLAREGSLMKAVKENIAKGDAYELAKLHVRRHMVVHGLNARKDTEEIKNRLLQEELAKMNIFSIGSSQKTD</sequence>